<organism evidence="7 8">
    <name type="scientific">Allomeiothermus silvanus (strain ATCC 700542 / DSM 9946 / NBRC 106475 / NCIMB 13440 / VI-R2)</name>
    <name type="common">Thermus silvanus</name>
    <dbReference type="NCBI Taxonomy" id="526227"/>
    <lineage>
        <taxon>Bacteria</taxon>
        <taxon>Thermotogati</taxon>
        <taxon>Deinococcota</taxon>
        <taxon>Deinococci</taxon>
        <taxon>Thermales</taxon>
        <taxon>Thermaceae</taxon>
        <taxon>Allomeiothermus</taxon>
    </lineage>
</organism>
<comment type="similarity">
    <text evidence="4">Belongs to the glutamyl-tRNA reductase family.</text>
</comment>
<dbReference type="UniPathway" id="UPA00251">
    <property type="reaction ID" value="UER00316"/>
</dbReference>
<protein>
    <recommendedName>
        <fullName evidence="4">Glutamyl-tRNA reductase</fullName>
        <shortName evidence="4">GluTR</shortName>
        <ecNumber evidence="4">1.2.1.70</ecNumber>
    </recommendedName>
</protein>
<feature type="binding site" evidence="4">
    <location>
        <position position="108"/>
    </location>
    <ligand>
        <name>substrate</name>
    </ligand>
</feature>
<comment type="subunit">
    <text evidence="4">Homodimer.</text>
</comment>
<keyword evidence="2 4" id="KW-0560">Oxidoreductase</keyword>
<dbReference type="InterPro" id="IPR036291">
    <property type="entry name" value="NAD(P)-bd_dom_sf"/>
</dbReference>
<feature type="binding site" evidence="4">
    <location>
        <begin position="102"/>
        <end position="104"/>
    </location>
    <ligand>
        <name>substrate</name>
    </ligand>
</feature>
<dbReference type="InterPro" id="IPR015895">
    <property type="entry name" value="4pyrrol_synth_GluRdtase_N"/>
</dbReference>
<accession>D7BDK1</accession>
<dbReference type="EMBL" id="CP002042">
    <property type="protein sequence ID" value="ADH64821.1"/>
    <property type="molecule type" value="Genomic_DNA"/>
</dbReference>
<keyword evidence="3 4" id="KW-0627">Porphyrin biosynthesis</keyword>
<dbReference type="Gene3D" id="3.30.460.30">
    <property type="entry name" value="Glutamyl-tRNA reductase, N-terminal domain"/>
    <property type="match status" value="1"/>
</dbReference>
<dbReference type="Pfam" id="PF01488">
    <property type="entry name" value="Shikimate_DH"/>
    <property type="match status" value="1"/>
</dbReference>
<feature type="domain" description="Glutamyl-tRNA reductase N-terminal" evidence="6">
    <location>
        <begin position="35"/>
        <end position="143"/>
    </location>
</feature>
<dbReference type="InterPro" id="IPR000343">
    <property type="entry name" value="4pyrrol_synth_GluRdtase"/>
</dbReference>
<evidence type="ECO:0000259" key="5">
    <source>
        <dbReference type="Pfam" id="PF01488"/>
    </source>
</evidence>
<comment type="caution">
    <text evidence="4">Lacks conserved residue(s) required for the propagation of feature annotation.</text>
</comment>
<feature type="binding site" evidence="4">
    <location>
        <begin position="175"/>
        <end position="180"/>
    </location>
    <ligand>
        <name>NADP(+)</name>
        <dbReference type="ChEBI" id="CHEBI:58349"/>
    </ligand>
</feature>
<evidence type="ECO:0000259" key="6">
    <source>
        <dbReference type="Pfam" id="PF05201"/>
    </source>
</evidence>
<gene>
    <name evidence="4" type="primary">hemA</name>
    <name evidence="7" type="ordered locus">Mesil_2983</name>
</gene>
<comment type="domain">
    <text evidence="4">Possesses an unusual extended V-shaped dimeric structure with each monomer consisting of three distinct domains arranged along a curved 'spinal' alpha-helix. The N-terminal catalytic domain specifically recognizes the glutamate moiety of the substrate. The second domain is the NADPH-binding domain, and the third C-terminal domain is responsible for dimerization.</text>
</comment>
<keyword evidence="1 4" id="KW-0521">NADP</keyword>
<dbReference type="AlphaFoldDB" id="D7BDK1"/>
<reference evidence="7 8" key="1">
    <citation type="journal article" date="2010" name="Stand. Genomic Sci.">
        <title>Complete genome sequence of Meiothermus silvanus type strain (VI-R2).</title>
        <authorList>
            <person name="Sikorski J."/>
            <person name="Tindall B.J."/>
            <person name="Lowry S."/>
            <person name="Lucas S."/>
            <person name="Nolan M."/>
            <person name="Copeland A."/>
            <person name="Glavina Del Rio T."/>
            <person name="Tice H."/>
            <person name="Cheng J.F."/>
            <person name="Han C."/>
            <person name="Pitluck S."/>
            <person name="Liolios K."/>
            <person name="Ivanova N."/>
            <person name="Mavromatis K."/>
            <person name="Mikhailova N."/>
            <person name="Pati A."/>
            <person name="Goodwin L."/>
            <person name="Chen A."/>
            <person name="Palaniappan K."/>
            <person name="Land M."/>
            <person name="Hauser L."/>
            <person name="Chang Y.J."/>
            <person name="Jeffries C.D."/>
            <person name="Rohde M."/>
            <person name="Goker M."/>
            <person name="Woyke T."/>
            <person name="Bristow J."/>
            <person name="Eisen J.A."/>
            <person name="Markowitz V."/>
            <person name="Hugenholtz P."/>
            <person name="Kyrpides N.C."/>
            <person name="Klenk H.P."/>
            <person name="Lapidus A."/>
        </authorList>
    </citation>
    <scope>NUCLEOTIDE SEQUENCE [LARGE SCALE GENOMIC DNA]</scope>
    <source>
        <strain evidence="8">ATCC 700542 / DSM 9946 / VI-R2</strain>
    </source>
</reference>
<dbReference type="STRING" id="526227.Mesil_2983"/>
<dbReference type="PANTHER" id="PTHR43013:SF1">
    <property type="entry name" value="GLUTAMYL-TRNA REDUCTASE"/>
    <property type="match status" value="1"/>
</dbReference>
<feature type="binding site" evidence="4">
    <location>
        <position position="97"/>
    </location>
    <ligand>
        <name>substrate</name>
    </ligand>
</feature>
<dbReference type="SUPFAM" id="SSF51735">
    <property type="entry name" value="NAD(P)-binding Rossmann-fold domains"/>
    <property type="match status" value="1"/>
</dbReference>
<dbReference type="GO" id="GO:0019353">
    <property type="term" value="P:protoporphyrinogen IX biosynthetic process from glutamate"/>
    <property type="evidence" value="ECO:0007669"/>
    <property type="project" value="TreeGrafter"/>
</dbReference>
<comment type="function">
    <text evidence="4">Catalyzes the NADPH-dependent reduction of glutamyl-tRNA(Glu) to glutamate 1-semialdehyde (GSA).</text>
</comment>
<dbReference type="Gene3D" id="3.40.50.720">
    <property type="entry name" value="NAD(P)-binding Rossmann-like Domain"/>
    <property type="match status" value="1"/>
</dbReference>
<comment type="miscellaneous">
    <text evidence="4">During catalysis, the active site Cys acts as a nucleophile attacking the alpha-carbonyl group of tRNA-bound glutamate with the formation of a thioester intermediate between enzyme and glutamate, and the concomitant release of tRNA(Glu). The thioester intermediate is finally reduced by direct hydride transfer from NADPH, to form the product GSA.</text>
</comment>
<dbReference type="GO" id="GO:0008883">
    <property type="term" value="F:glutamyl-tRNA reductase activity"/>
    <property type="evidence" value="ECO:0007669"/>
    <property type="project" value="UniProtKB-UniRule"/>
</dbReference>
<dbReference type="HOGENOM" id="CLU_035113_4_1_0"/>
<dbReference type="RefSeq" id="WP_013159353.1">
    <property type="nucleotide sequence ID" value="NC_014212.1"/>
</dbReference>
<dbReference type="OrthoDB" id="110209at2"/>
<dbReference type="SUPFAM" id="SSF69742">
    <property type="entry name" value="Glutamyl tRNA-reductase catalytic, N-terminal domain"/>
    <property type="match status" value="1"/>
</dbReference>
<evidence type="ECO:0000256" key="4">
    <source>
        <dbReference type="HAMAP-Rule" id="MF_00087"/>
    </source>
</evidence>
<comment type="pathway">
    <text evidence="4">Porphyrin-containing compound metabolism; protoporphyrin-IX biosynthesis; 5-aminolevulinate from L-glutamyl-tRNA(Glu): step 1/2.</text>
</comment>
<name>D7BDK1_ALLS1</name>
<dbReference type="InterPro" id="IPR006151">
    <property type="entry name" value="Shikm_DH/Glu-tRNA_Rdtase"/>
</dbReference>
<dbReference type="PANTHER" id="PTHR43013">
    <property type="entry name" value="GLUTAMYL-TRNA REDUCTASE"/>
    <property type="match status" value="1"/>
</dbReference>
<evidence type="ECO:0000256" key="1">
    <source>
        <dbReference type="ARBA" id="ARBA00022857"/>
    </source>
</evidence>
<dbReference type="InterPro" id="IPR036343">
    <property type="entry name" value="GluRdtase_N_sf"/>
</dbReference>
<evidence type="ECO:0000313" key="8">
    <source>
        <dbReference type="Proteomes" id="UP000001916"/>
    </source>
</evidence>
<dbReference type="HAMAP" id="MF_00087">
    <property type="entry name" value="Glu_tRNA_reductase"/>
    <property type="match status" value="1"/>
</dbReference>
<dbReference type="GO" id="GO:0050661">
    <property type="term" value="F:NADP binding"/>
    <property type="evidence" value="ECO:0007669"/>
    <property type="project" value="InterPro"/>
</dbReference>
<dbReference type="Pfam" id="PF05201">
    <property type="entry name" value="GlutR_N"/>
    <property type="match status" value="1"/>
</dbReference>
<dbReference type="EC" id="1.2.1.70" evidence="4"/>
<evidence type="ECO:0000256" key="2">
    <source>
        <dbReference type="ARBA" id="ARBA00023002"/>
    </source>
</evidence>
<proteinExistence type="inferred from homology"/>
<evidence type="ECO:0000313" key="7">
    <source>
        <dbReference type="EMBL" id="ADH64821.1"/>
    </source>
</evidence>
<dbReference type="Proteomes" id="UP000001916">
    <property type="component" value="Chromosome"/>
</dbReference>
<dbReference type="eggNOG" id="COG0373">
    <property type="taxonomic scope" value="Bacteria"/>
</dbReference>
<keyword evidence="8" id="KW-1185">Reference proteome</keyword>
<comment type="catalytic activity">
    <reaction evidence="4">
        <text>(S)-4-amino-5-oxopentanoate + tRNA(Glu) + NADP(+) = L-glutamyl-tRNA(Glu) + NADPH + H(+)</text>
        <dbReference type="Rhea" id="RHEA:12344"/>
        <dbReference type="Rhea" id="RHEA-COMP:9663"/>
        <dbReference type="Rhea" id="RHEA-COMP:9680"/>
        <dbReference type="ChEBI" id="CHEBI:15378"/>
        <dbReference type="ChEBI" id="CHEBI:57501"/>
        <dbReference type="ChEBI" id="CHEBI:57783"/>
        <dbReference type="ChEBI" id="CHEBI:58349"/>
        <dbReference type="ChEBI" id="CHEBI:78442"/>
        <dbReference type="ChEBI" id="CHEBI:78520"/>
        <dbReference type="EC" id="1.2.1.70"/>
    </reaction>
</comment>
<feature type="binding site" evidence="4">
    <location>
        <begin position="45"/>
        <end position="48"/>
    </location>
    <ligand>
        <name>substrate</name>
    </ligand>
</feature>
<sequence length="392" mass="42726">MEALALIGVSQRRGGTEALEAWTAWVEGVERWPQAWVQEVVPITTCNRCDLVLALPRGVSLERLRSELIPAGLPRGYAFAGEAAFEQLCRVAASLDSLNPGEDQIMNQVRSAFEAARSKGTVGPTTSLAFNLALRIAKRVRREVPLAPEKTSLFSLARPVFERSLPARAKVAVLGAGEMGALAARSLAANAQISLLIANRSLDRARALAAELHAEALELGVFLEGRIPVDGLVCATPVEHLIGEDFLARQPRLRAIVDLGLPHNIDPRLAAKRGLVLIDLERMQALGEERRKQLQVHLARAEAIIQEELEAALAEWAERRLGMAIAQLRERYRATLEGLLGELLPPEEIHRLAGRFAHLPIKGLRGLVRSHGLEAAQVFLDEAGLGQGVERV</sequence>
<dbReference type="KEGG" id="msv:Mesil_2983"/>
<feature type="domain" description="Quinate/shikimate 5-dehydrogenase/glutamyl-tRNA reductase" evidence="5">
    <location>
        <begin position="167"/>
        <end position="284"/>
    </location>
</feature>
<feature type="active site" description="Nucleophile" evidence="4">
    <location>
        <position position="46"/>
    </location>
</feature>
<evidence type="ECO:0000256" key="3">
    <source>
        <dbReference type="ARBA" id="ARBA00023244"/>
    </source>
</evidence>